<evidence type="ECO:0008006" key="3">
    <source>
        <dbReference type="Google" id="ProtNLM"/>
    </source>
</evidence>
<dbReference type="Proteomes" id="UP000284842">
    <property type="component" value="Unassembled WGS sequence"/>
</dbReference>
<dbReference type="CDD" id="cd09917">
    <property type="entry name" value="F-box_SF"/>
    <property type="match status" value="1"/>
</dbReference>
<accession>A0A409YMS0</accession>
<comment type="caution">
    <text evidence="1">The sequence shown here is derived from an EMBL/GenBank/DDBJ whole genome shotgun (WGS) entry which is preliminary data.</text>
</comment>
<protein>
    <recommendedName>
        <fullName evidence="3">F-box domain-containing protein</fullName>
    </recommendedName>
</protein>
<dbReference type="InParanoid" id="A0A409YMS0"/>
<evidence type="ECO:0000313" key="1">
    <source>
        <dbReference type="EMBL" id="PPR04315.1"/>
    </source>
</evidence>
<dbReference type="OrthoDB" id="3054030at2759"/>
<organism evidence="1 2">
    <name type="scientific">Panaeolus cyanescens</name>
    <dbReference type="NCBI Taxonomy" id="181874"/>
    <lineage>
        <taxon>Eukaryota</taxon>
        <taxon>Fungi</taxon>
        <taxon>Dikarya</taxon>
        <taxon>Basidiomycota</taxon>
        <taxon>Agaricomycotina</taxon>
        <taxon>Agaricomycetes</taxon>
        <taxon>Agaricomycetidae</taxon>
        <taxon>Agaricales</taxon>
        <taxon>Agaricineae</taxon>
        <taxon>Galeropsidaceae</taxon>
        <taxon>Panaeolus</taxon>
    </lineage>
</organism>
<keyword evidence="2" id="KW-1185">Reference proteome</keyword>
<reference evidence="1 2" key="1">
    <citation type="journal article" date="2018" name="Evol. Lett.">
        <title>Horizontal gene cluster transfer increased hallucinogenic mushroom diversity.</title>
        <authorList>
            <person name="Reynolds H.T."/>
            <person name="Vijayakumar V."/>
            <person name="Gluck-Thaler E."/>
            <person name="Korotkin H.B."/>
            <person name="Matheny P.B."/>
            <person name="Slot J.C."/>
        </authorList>
    </citation>
    <scope>NUCLEOTIDE SEQUENCE [LARGE SCALE GENOMIC DNA]</scope>
    <source>
        <strain evidence="1 2">2629</strain>
    </source>
</reference>
<name>A0A409YMS0_9AGAR</name>
<sequence length="588" mass="67053">MASTTPTHAPKGLLDLPPEILLLIFEYRCIAADELYQLSVLCRHLHWPAMHTFLSRKRVTDLQNIILRNIVWNPDQFIAGSAPLDALAGLNASTFMCGASVKTLHCYFQYPNSPYNMFQYPSNLNIALRRLATFVRKLKSLDVIRIYLLSEKRYLHRQADFPSDGHLAEWTESFLELAGLIVGRGCVEMTIQYDGIGSAMEFSFTNAAPNSRAHRIGHFIGRRLEKHQWLRPLVPKKLRFMTLPFAVSSKTALPVSSIRSLCIHSTVLLTPSFLPWTMRLLKESPNLTSISFAHLSFGADVWSRLLPDLAKVVSHKLIEFSILESCWKLSTDDLLFFLDRLPRLTKLVIDRAVQIWVCEEADEVVGVRTPIPALDCLETLQAPEDLILHLLKPPHRRFWEPATRRKPYTPLPSLRHVTVYPSSLLVDTTSYAPCAERWLSLQSTINQHRRTNGPITYTLDLQADFAATGKYTGIASYLEYRELYLQDSSSPPPSFSGVSEVVMYHFDNHYPNDKPQLFCQWLKVLFPDVRMVTFTGVLSTLPEQVLRMKEGTVVQLMKSLGEKCPGVDVLRVPESEYRKVDGRWIQVI</sequence>
<gene>
    <name evidence="1" type="ORF">CVT24_013388</name>
</gene>
<proteinExistence type="predicted"/>
<dbReference type="EMBL" id="NHTK01000962">
    <property type="protein sequence ID" value="PPR04315.1"/>
    <property type="molecule type" value="Genomic_DNA"/>
</dbReference>
<evidence type="ECO:0000313" key="2">
    <source>
        <dbReference type="Proteomes" id="UP000284842"/>
    </source>
</evidence>
<dbReference type="AlphaFoldDB" id="A0A409YMS0"/>